<dbReference type="InterPro" id="IPR027417">
    <property type="entry name" value="P-loop_NTPase"/>
</dbReference>
<dbReference type="InterPro" id="IPR052381">
    <property type="entry name" value="AAA_domain_protein"/>
</dbReference>
<dbReference type="RefSeq" id="WP_106459447.1">
    <property type="nucleotide sequence ID" value="NZ_PXOH01000058.1"/>
</dbReference>
<comment type="caution">
    <text evidence="6">The sequence shown here is derived from an EMBL/GenBank/DDBJ whole genome shotgun (WGS) entry which is preliminary data.</text>
</comment>
<evidence type="ECO:0000313" key="6">
    <source>
        <dbReference type="EMBL" id="PSF30083.1"/>
    </source>
</evidence>
<evidence type="ECO:0000256" key="3">
    <source>
        <dbReference type="ARBA" id="ARBA00038088"/>
    </source>
</evidence>
<dbReference type="Pfam" id="PF00004">
    <property type="entry name" value="AAA"/>
    <property type="match status" value="1"/>
</dbReference>
<dbReference type="OrthoDB" id="9809379at2"/>
<evidence type="ECO:0000259" key="5">
    <source>
        <dbReference type="SMART" id="SM00382"/>
    </source>
</evidence>
<feature type="domain" description="AAA+ ATPase" evidence="5">
    <location>
        <begin position="280"/>
        <end position="417"/>
    </location>
</feature>
<evidence type="ECO:0000256" key="2">
    <source>
        <dbReference type="ARBA" id="ARBA00022840"/>
    </source>
</evidence>
<reference evidence="6 7" key="1">
    <citation type="submission" date="2018-03" db="EMBL/GenBank/DDBJ databases">
        <title>The ancient ancestry and fast evolution of plastids.</title>
        <authorList>
            <person name="Moore K.R."/>
            <person name="Magnabosco C."/>
            <person name="Momper L."/>
            <person name="Gold D.A."/>
            <person name="Bosak T."/>
            <person name="Fournier G.P."/>
        </authorList>
    </citation>
    <scope>NUCLEOTIDE SEQUENCE [LARGE SCALE GENOMIC DNA]</scope>
    <source>
        <strain evidence="6 7">CCALA 016</strain>
    </source>
</reference>
<dbReference type="EMBL" id="PXOH01000058">
    <property type="protein sequence ID" value="PSF30083.1"/>
    <property type="molecule type" value="Genomic_DNA"/>
</dbReference>
<dbReference type="SMART" id="SM00382">
    <property type="entry name" value="AAA"/>
    <property type="match status" value="1"/>
</dbReference>
<protein>
    <recommendedName>
        <fullName evidence="4">Uncharacterized AAA domain-containing protein ycf46</fullName>
    </recommendedName>
</protein>
<comment type="similarity">
    <text evidence="3">Belongs to the AAA ATPase family. Highly divergent.</text>
</comment>
<organism evidence="6 7">
    <name type="scientific">Aphanothece hegewaldii CCALA 016</name>
    <dbReference type="NCBI Taxonomy" id="2107694"/>
    <lineage>
        <taxon>Bacteria</taxon>
        <taxon>Bacillati</taxon>
        <taxon>Cyanobacteriota</taxon>
        <taxon>Cyanophyceae</taxon>
        <taxon>Oscillatoriophycideae</taxon>
        <taxon>Chroococcales</taxon>
        <taxon>Aphanothecaceae</taxon>
        <taxon>Aphanothece</taxon>
    </lineage>
</organism>
<dbReference type="AlphaFoldDB" id="A0A2T1LR61"/>
<proteinExistence type="inferred from homology"/>
<dbReference type="SUPFAM" id="SSF52540">
    <property type="entry name" value="P-loop containing nucleoside triphosphate hydrolases"/>
    <property type="match status" value="1"/>
</dbReference>
<dbReference type="GO" id="GO:0005524">
    <property type="term" value="F:ATP binding"/>
    <property type="evidence" value="ECO:0007669"/>
    <property type="project" value="UniProtKB-KW"/>
</dbReference>
<reference evidence="6 7" key="2">
    <citation type="submission" date="2018-03" db="EMBL/GenBank/DDBJ databases">
        <authorList>
            <person name="Keele B.F."/>
        </authorList>
    </citation>
    <scope>NUCLEOTIDE SEQUENCE [LARGE SCALE GENOMIC DNA]</scope>
    <source>
        <strain evidence="6 7">CCALA 016</strain>
    </source>
</reference>
<dbReference type="InterPro" id="IPR003959">
    <property type="entry name" value="ATPase_AAA_core"/>
</dbReference>
<sequence>MTFATELVNLIRASISVINLESPSVEEEAVIEEIITEVSNHPKLSLPTYCWTLSNGLEKLTLNKETGIIAQSTNFKVTTDPIIDLLNHIESSTNKELYILLDLHYYLGTDPNRFDLAIVRKLKNLCFSLKRSKQKIILLGQDSKISKEFDGLIYQLENKLPDLNQIQNHLKLVIQDLESKQIAISLSQEQTETLSRAAQGLSLNKIADAIRIATITNNGKLDESSILTILHLKIKELLKLNVEFCPAPEVDVGGLDSLKEWLQKRAKLFNATLENVNLPTPKGVLLVGIPGTGKSLIAKTIGKQLNVPILKLDMGSVYSSFVGESESNLKRILKTAEAIAPCVIFIDELEKALAGASSGASGDSGVSQRIFGLLLSWMQDKTAPVFVVATANQIQQLPAELTRKGRFDEIFFVDLPQEKERKEIFQIHLSRYNITLSSSELGRVCKPVILSNITHR</sequence>
<dbReference type="PANTHER" id="PTHR42960">
    <property type="entry name" value="YCF46 PROTEIN"/>
    <property type="match status" value="1"/>
</dbReference>
<dbReference type="Gene3D" id="3.40.50.300">
    <property type="entry name" value="P-loop containing nucleotide triphosphate hydrolases"/>
    <property type="match status" value="1"/>
</dbReference>
<dbReference type="PANTHER" id="PTHR42960:SF1">
    <property type="entry name" value="YCF46 PROTEIN"/>
    <property type="match status" value="1"/>
</dbReference>
<dbReference type="GO" id="GO:0016887">
    <property type="term" value="F:ATP hydrolysis activity"/>
    <property type="evidence" value="ECO:0007669"/>
    <property type="project" value="InterPro"/>
</dbReference>
<accession>A0A2T1LR61</accession>
<evidence type="ECO:0000256" key="1">
    <source>
        <dbReference type="ARBA" id="ARBA00022741"/>
    </source>
</evidence>
<keyword evidence="2" id="KW-0067">ATP-binding</keyword>
<evidence type="ECO:0000256" key="4">
    <source>
        <dbReference type="ARBA" id="ARBA00040480"/>
    </source>
</evidence>
<keyword evidence="7" id="KW-1185">Reference proteome</keyword>
<keyword evidence="1" id="KW-0547">Nucleotide-binding</keyword>
<evidence type="ECO:0000313" key="7">
    <source>
        <dbReference type="Proteomes" id="UP000239001"/>
    </source>
</evidence>
<name>A0A2T1LR61_9CHRO</name>
<dbReference type="InterPro" id="IPR003593">
    <property type="entry name" value="AAA+_ATPase"/>
</dbReference>
<dbReference type="Proteomes" id="UP000239001">
    <property type="component" value="Unassembled WGS sequence"/>
</dbReference>
<gene>
    <name evidence="6" type="ORF">C7H19_24060</name>
</gene>